<feature type="transmembrane region" description="Helical" evidence="7">
    <location>
        <begin position="145"/>
        <end position="167"/>
    </location>
</feature>
<name>G3PXM0_GASAC</name>
<dbReference type="GO" id="GO:0046872">
    <property type="term" value="F:metal ion binding"/>
    <property type="evidence" value="ECO:0007669"/>
    <property type="project" value="UniProtKB-KW"/>
</dbReference>
<comment type="similarity">
    <text evidence="2">Belongs to the ADIPOR family.</text>
</comment>
<evidence type="ECO:0000256" key="2">
    <source>
        <dbReference type="ARBA" id="ARBA00007018"/>
    </source>
</evidence>
<evidence type="ECO:0000256" key="5">
    <source>
        <dbReference type="ARBA" id="ARBA00023136"/>
    </source>
</evidence>
<dbReference type="Bgee" id="ENSGACG00000016926">
    <property type="expression patterns" value="Expressed in pharyngeal gill and 1 other cell type or tissue"/>
</dbReference>
<feature type="transmembrane region" description="Helical" evidence="7">
    <location>
        <begin position="179"/>
        <end position="200"/>
    </location>
</feature>
<sequence>MMHTPGGAPQFSSPRRHQQQRQQHLAAVMLSLKLPQVFTINQVPKVFHEHGIISGYRHPRSSATDCILSLFQLTNETLNIWTHFLPTWYFLWQAVSVVLVQTSWQDSFIWPLVIFLLTCCIYPLASSCAHTFSSMSARARHICFFFDYAALSFYSLGSAIVYSAYVFPDKWVNSFFHRWYVPAAVFNTIICSGMACYSRLGLPFVQYNHDVVKRSTECHSPKFSKYLRVFAFAYPYMFDHIPLFYRVFLCVGEGCTENDTNVLHCNHIVFALLTGFLFATHLPERLAPGSFDYIGHSHQLFHVCGILGTHFQMKAVGQDMVTRRPWLLEHSVPVTFSNSVGAALLCVVVNLAIIGLYSLPLLSAPACRQKKRDEGSKKASGWICSCS</sequence>
<keyword evidence="4 7" id="KW-1133">Transmembrane helix</keyword>
<evidence type="ECO:0000256" key="3">
    <source>
        <dbReference type="ARBA" id="ARBA00022692"/>
    </source>
</evidence>
<keyword evidence="3 7" id="KW-0812">Transmembrane</keyword>
<feature type="binding site" evidence="6">
    <location>
        <position position="298"/>
    </location>
    <ligand>
        <name>Zn(2+)</name>
        <dbReference type="ChEBI" id="CHEBI:29105"/>
    </ligand>
</feature>
<dbReference type="PANTHER" id="PTHR20855:SF38">
    <property type="entry name" value="MEMBRANE PROGESTIN RECEPTOR GAMMA"/>
    <property type="match status" value="1"/>
</dbReference>
<evidence type="ECO:0000256" key="7">
    <source>
        <dbReference type="SAM" id="Phobius"/>
    </source>
</evidence>
<evidence type="ECO:0000256" key="6">
    <source>
        <dbReference type="PIRSR" id="PIRSR604254-1"/>
    </source>
</evidence>
<dbReference type="Ensembl" id="ENSGACT00000022401.2">
    <property type="protein sequence ID" value="ENSGACP00000022359.2"/>
    <property type="gene ID" value="ENSGACG00000016926.2"/>
</dbReference>
<keyword evidence="6" id="KW-0479">Metal-binding</keyword>
<accession>G3PXM0</accession>
<dbReference type="GeneTree" id="ENSGT00940000158844"/>
<evidence type="ECO:0000256" key="4">
    <source>
        <dbReference type="ARBA" id="ARBA00022989"/>
    </source>
</evidence>
<dbReference type="InterPro" id="IPR004254">
    <property type="entry name" value="AdipoR/HlyIII-related"/>
</dbReference>
<feature type="transmembrane region" description="Helical" evidence="7">
    <location>
        <begin position="107"/>
        <end position="125"/>
    </location>
</feature>
<evidence type="ECO:0000256" key="1">
    <source>
        <dbReference type="ARBA" id="ARBA00004141"/>
    </source>
</evidence>
<protein>
    <submittedName>
        <fullName evidence="8">Progestin and adipoQ receptor family member Vb</fullName>
    </submittedName>
</protein>
<evidence type="ECO:0000313" key="9">
    <source>
        <dbReference type="Proteomes" id="UP000007635"/>
    </source>
</evidence>
<evidence type="ECO:0000313" key="8">
    <source>
        <dbReference type="Ensembl" id="ENSGACP00000022359.2"/>
    </source>
</evidence>
<keyword evidence="9" id="KW-1185">Reference proteome</keyword>
<reference evidence="8" key="2">
    <citation type="submission" date="2025-08" db="UniProtKB">
        <authorList>
            <consortium name="Ensembl"/>
        </authorList>
    </citation>
    <scope>IDENTIFICATION</scope>
</reference>
<feature type="binding site" evidence="6">
    <location>
        <position position="302"/>
    </location>
    <ligand>
        <name>Zn(2+)</name>
        <dbReference type="ChEBI" id="CHEBI:29105"/>
    </ligand>
</feature>
<dbReference type="PANTHER" id="PTHR20855">
    <property type="entry name" value="ADIPOR/PROGESTIN RECEPTOR-RELATED"/>
    <property type="match status" value="1"/>
</dbReference>
<dbReference type="AlphaFoldDB" id="G3PXM0"/>
<reference evidence="8 9" key="1">
    <citation type="journal article" date="2021" name="G3 (Bethesda)">
        <title>Improved contiguity of the threespine stickleback genome using long-read sequencing.</title>
        <authorList>
            <person name="Nath S."/>
            <person name="Shaw D.E."/>
            <person name="White M.A."/>
        </authorList>
    </citation>
    <scope>NUCLEOTIDE SEQUENCE [LARGE SCALE GENOMIC DNA]</scope>
    <source>
        <strain evidence="8 9">Lake Benthic</strain>
    </source>
</reference>
<keyword evidence="5 7" id="KW-0472">Membrane</keyword>
<feature type="transmembrane region" description="Helical" evidence="7">
    <location>
        <begin position="80"/>
        <end position="100"/>
    </location>
</feature>
<dbReference type="GO" id="GO:0038023">
    <property type="term" value="F:signaling receptor activity"/>
    <property type="evidence" value="ECO:0007669"/>
    <property type="project" value="TreeGrafter"/>
</dbReference>
<dbReference type="Proteomes" id="UP000007635">
    <property type="component" value="Chromosome II"/>
</dbReference>
<comment type="subcellular location">
    <subcellularLocation>
        <location evidence="1">Membrane</location>
        <topology evidence="1">Multi-pass membrane protein</topology>
    </subcellularLocation>
</comment>
<keyword evidence="6" id="KW-0862">Zinc</keyword>
<dbReference type="GO" id="GO:0016020">
    <property type="term" value="C:membrane"/>
    <property type="evidence" value="ECO:0007669"/>
    <property type="project" value="UniProtKB-SubCell"/>
</dbReference>
<reference evidence="8" key="3">
    <citation type="submission" date="2025-09" db="UniProtKB">
        <authorList>
            <consortium name="Ensembl"/>
        </authorList>
    </citation>
    <scope>IDENTIFICATION</scope>
</reference>
<dbReference type="Pfam" id="PF03006">
    <property type="entry name" value="HlyIII"/>
    <property type="match status" value="1"/>
</dbReference>
<proteinExistence type="inferred from homology"/>
<organism evidence="8 9">
    <name type="scientific">Gasterosteus aculeatus aculeatus</name>
    <name type="common">three-spined stickleback</name>
    <dbReference type="NCBI Taxonomy" id="481459"/>
    <lineage>
        <taxon>Eukaryota</taxon>
        <taxon>Metazoa</taxon>
        <taxon>Chordata</taxon>
        <taxon>Craniata</taxon>
        <taxon>Vertebrata</taxon>
        <taxon>Euteleostomi</taxon>
        <taxon>Actinopterygii</taxon>
        <taxon>Neopterygii</taxon>
        <taxon>Teleostei</taxon>
        <taxon>Neoteleostei</taxon>
        <taxon>Acanthomorphata</taxon>
        <taxon>Eupercaria</taxon>
        <taxon>Perciformes</taxon>
        <taxon>Cottioidei</taxon>
        <taxon>Gasterosteales</taxon>
        <taxon>Gasterosteidae</taxon>
        <taxon>Gasterosteus</taxon>
    </lineage>
</organism>
<feature type="binding site" evidence="6">
    <location>
        <position position="130"/>
    </location>
    <ligand>
        <name>Zn(2+)</name>
        <dbReference type="ChEBI" id="CHEBI:29105"/>
    </ligand>
</feature>
<feature type="transmembrane region" description="Helical" evidence="7">
    <location>
        <begin position="340"/>
        <end position="362"/>
    </location>
</feature>